<dbReference type="Pfam" id="PF00430">
    <property type="entry name" value="ATP-synt_B"/>
    <property type="match status" value="1"/>
</dbReference>
<evidence type="ECO:0000256" key="10">
    <source>
        <dbReference type="ARBA" id="ARBA00025198"/>
    </source>
</evidence>
<comment type="similarity">
    <text evidence="1 12 13">Belongs to the ATPase B chain family.</text>
</comment>
<evidence type="ECO:0000256" key="12">
    <source>
        <dbReference type="HAMAP-Rule" id="MF_01398"/>
    </source>
</evidence>
<dbReference type="InterPro" id="IPR002146">
    <property type="entry name" value="ATP_synth_b/b'su_bac/chlpt"/>
</dbReference>
<dbReference type="GO" id="GO:0046933">
    <property type="term" value="F:proton-transporting ATP synthase activity, rotational mechanism"/>
    <property type="evidence" value="ECO:0007669"/>
    <property type="project" value="UniProtKB-UniRule"/>
</dbReference>
<dbReference type="GO" id="GO:0045259">
    <property type="term" value="C:proton-transporting ATP synthase complex"/>
    <property type="evidence" value="ECO:0007669"/>
    <property type="project" value="UniProtKB-KW"/>
</dbReference>
<comment type="caution">
    <text evidence="15">The sequence shown here is derived from an EMBL/GenBank/DDBJ whole genome shotgun (WGS) entry which is preliminary data.</text>
</comment>
<gene>
    <name evidence="12" type="primary">atpF</name>
    <name evidence="15" type="ORF">IAB14_05225</name>
</gene>
<keyword evidence="5 12" id="KW-0375">Hydrogen ion transport</keyword>
<evidence type="ECO:0000256" key="1">
    <source>
        <dbReference type="ARBA" id="ARBA00005513"/>
    </source>
</evidence>
<protein>
    <recommendedName>
        <fullName evidence="12">ATP synthase subunit b</fullName>
    </recommendedName>
    <alternativeName>
        <fullName evidence="12">ATP synthase F(0) sector subunit b</fullName>
    </alternativeName>
    <alternativeName>
        <fullName evidence="12">ATPase subunit I</fullName>
    </alternativeName>
    <alternativeName>
        <fullName evidence="12">F-type ATPase subunit b</fullName>
        <shortName evidence="12">F-ATPase subunit b</shortName>
    </alternativeName>
</protein>
<evidence type="ECO:0000256" key="4">
    <source>
        <dbReference type="ARBA" id="ARBA00022692"/>
    </source>
</evidence>
<dbReference type="AlphaFoldDB" id="A0A9D1NDC7"/>
<proteinExistence type="inferred from homology"/>
<comment type="function">
    <text evidence="12">Component of the F(0) channel, it forms part of the peripheral stalk, linking F(1) to F(0).</text>
</comment>
<dbReference type="EMBL" id="DVOH01000038">
    <property type="protein sequence ID" value="HIV00496.1"/>
    <property type="molecule type" value="Genomic_DNA"/>
</dbReference>
<evidence type="ECO:0000256" key="13">
    <source>
        <dbReference type="RuleBase" id="RU003848"/>
    </source>
</evidence>
<comment type="subcellular location">
    <subcellularLocation>
        <location evidence="12">Cell membrane</location>
        <topology evidence="12">Single-pass membrane protein</topology>
    </subcellularLocation>
    <subcellularLocation>
        <location evidence="11">Endomembrane system</location>
        <topology evidence="11">Single-pass membrane protein</topology>
    </subcellularLocation>
</comment>
<organism evidence="15 16">
    <name type="scientific">Candidatus Stercoripulliclostridium merdipullorum</name>
    <dbReference type="NCBI Taxonomy" id="2840952"/>
    <lineage>
        <taxon>Bacteria</taxon>
        <taxon>Bacillati</taxon>
        <taxon>Bacillota</taxon>
        <taxon>Clostridia</taxon>
        <taxon>Eubacteriales</taxon>
        <taxon>Candidatus Stercoripulliclostridium</taxon>
    </lineage>
</organism>
<dbReference type="HAMAP" id="MF_01398">
    <property type="entry name" value="ATP_synth_b_bprime"/>
    <property type="match status" value="1"/>
</dbReference>
<dbReference type="PANTHER" id="PTHR33445:SF2">
    <property type="entry name" value="ATP SYNTHASE SUBUNIT B', CHLOROPLASTIC"/>
    <property type="match status" value="1"/>
</dbReference>
<dbReference type="GO" id="GO:0012505">
    <property type="term" value="C:endomembrane system"/>
    <property type="evidence" value="ECO:0007669"/>
    <property type="project" value="UniProtKB-SubCell"/>
</dbReference>
<keyword evidence="9 12" id="KW-0066">ATP synthesis</keyword>
<evidence type="ECO:0000256" key="5">
    <source>
        <dbReference type="ARBA" id="ARBA00022781"/>
    </source>
</evidence>
<evidence type="ECO:0000256" key="11">
    <source>
        <dbReference type="ARBA" id="ARBA00037847"/>
    </source>
</evidence>
<keyword evidence="12" id="KW-1003">Cell membrane</keyword>
<accession>A0A9D1NDC7</accession>
<dbReference type="CDD" id="cd06503">
    <property type="entry name" value="ATP-synt_Fo_b"/>
    <property type="match status" value="1"/>
</dbReference>
<evidence type="ECO:0000256" key="14">
    <source>
        <dbReference type="SAM" id="Coils"/>
    </source>
</evidence>
<keyword evidence="3 12" id="KW-0138">CF(0)</keyword>
<keyword evidence="2 12" id="KW-0813">Transport</keyword>
<evidence type="ECO:0000313" key="16">
    <source>
        <dbReference type="Proteomes" id="UP000886891"/>
    </source>
</evidence>
<comment type="function">
    <text evidence="10 12">F(1)F(0) ATP synthase produces ATP from ADP in the presence of a proton or sodium gradient. F-type ATPases consist of two structural domains, F(1) containing the extramembraneous catalytic core and F(0) containing the membrane proton channel, linked together by a central stalk and a peripheral stalk. During catalysis, ATP synthesis in the catalytic domain of F(1) is coupled via a rotary mechanism of the central stalk subunits to proton translocation.</text>
</comment>
<dbReference type="PANTHER" id="PTHR33445">
    <property type="entry name" value="ATP SYNTHASE SUBUNIT B', CHLOROPLASTIC"/>
    <property type="match status" value="1"/>
</dbReference>
<evidence type="ECO:0000256" key="7">
    <source>
        <dbReference type="ARBA" id="ARBA00023065"/>
    </source>
</evidence>
<name>A0A9D1NDC7_9FIRM</name>
<sequence>MAVWMTAAEMPLGLNPIEILLHIFNFAVLIIGVRFLLYKPIKKFMDKRAAGYAEAEEERKKLDEAANADREAARKTLEEAERSAVKIEEEANAAAMVEADAIMENARKEAREMIEKAEADLAVREERQRIAMSREVTALALTMSTKILEREVKAEDNDAVIGPLIEQFRTVQSTAPARTRKRDPKAEVTGLAVEIAEKILEREVRPEDNDSAIDETIREFKKK</sequence>
<evidence type="ECO:0000256" key="2">
    <source>
        <dbReference type="ARBA" id="ARBA00022448"/>
    </source>
</evidence>
<dbReference type="InterPro" id="IPR050059">
    <property type="entry name" value="ATP_synthase_B_chain"/>
</dbReference>
<keyword evidence="7 12" id="KW-0406">Ion transport</keyword>
<reference evidence="15" key="1">
    <citation type="submission" date="2020-10" db="EMBL/GenBank/DDBJ databases">
        <authorList>
            <person name="Gilroy R."/>
        </authorList>
    </citation>
    <scope>NUCLEOTIDE SEQUENCE</scope>
    <source>
        <strain evidence="15">23406</strain>
    </source>
</reference>
<keyword evidence="4 12" id="KW-0812">Transmembrane</keyword>
<dbReference type="GO" id="GO:0005886">
    <property type="term" value="C:plasma membrane"/>
    <property type="evidence" value="ECO:0007669"/>
    <property type="project" value="UniProtKB-SubCell"/>
</dbReference>
<evidence type="ECO:0000256" key="9">
    <source>
        <dbReference type="ARBA" id="ARBA00023310"/>
    </source>
</evidence>
<evidence type="ECO:0000256" key="6">
    <source>
        <dbReference type="ARBA" id="ARBA00022989"/>
    </source>
</evidence>
<evidence type="ECO:0000256" key="8">
    <source>
        <dbReference type="ARBA" id="ARBA00023136"/>
    </source>
</evidence>
<evidence type="ECO:0000256" key="3">
    <source>
        <dbReference type="ARBA" id="ARBA00022547"/>
    </source>
</evidence>
<keyword evidence="6 12" id="KW-1133">Transmembrane helix</keyword>
<keyword evidence="8 12" id="KW-0472">Membrane</keyword>
<comment type="subunit">
    <text evidence="12">F-type ATPases have 2 components, F(1) - the catalytic core - and F(0) - the membrane proton channel. F(1) has five subunits: alpha(3), beta(3), gamma(1), delta(1), epsilon(1). F(0) has three main subunits: a(1), b(2) and c(10-14). The alpha and beta chains form an alternating ring which encloses part of the gamma chain. F(1) is attached to F(0) by a central stalk formed by the gamma and epsilon chains, while a peripheral stalk is formed by the delta and b chains.</text>
</comment>
<keyword evidence="14" id="KW-0175">Coiled coil</keyword>
<dbReference type="GO" id="GO:0046961">
    <property type="term" value="F:proton-transporting ATPase activity, rotational mechanism"/>
    <property type="evidence" value="ECO:0007669"/>
    <property type="project" value="TreeGrafter"/>
</dbReference>
<evidence type="ECO:0000313" key="15">
    <source>
        <dbReference type="EMBL" id="HIV00496.1"/>
    </source>
</evidence>
<feature type="coiled-coil region" evidence="14">
    <location>
        <begin position="52"/>
        <end position="127"/>
    </location>
</feature>
<reference evidence="15" key="2">
    <citation type="journal article" date="2021" name="PeerJ">
        <title>Extensive microbial diversity within the chicken gut microbiome revealed by metagenomics and culture.</title>
        <authorList>
            <person name="Gilroy R."/>
            <person name="Ravi A."/>
            <person name="Getino M."/>
            <person name="Pursley I."/>
            <person name="Horton D.L."/>
            <person name="Alikhan N.F."/>
            <person name="Baker D."/>
            <person name="Gharbi K."/>
            <person name="Hall N."/>
            <person name="Watson M."/>
            <person name="Adriaenssens E.M."/>
            <person name="Foster-Nyarko E."/>
            <person name="Jarju S."/>
            <person name="Secka A."/>
            <person name="Antonio M."/>
            <person name="Oren A."/>
            <person name="Chaudhuri R.R."/>
            <person name="La Ragione R."/>
            <person name="Hildebrand F."/>
            <person name="Pallen M.J."/>
        </authorList>
    </citation>
    <scope>NUCLEOTIDE SEQUENCE</scope>
    <source>
        <strain evidence="15">23406</strain>
    </source>
</reference>
<feature type="transmembrane region" description="Helical" evidence="12">
    <location>
        <begin position="19"/>
        <end position="38"/>
    </location>
</feature>
<dbReference type="Proteomes" id="UP000886891">
    <property type="component" value="Unassembled WGS sequence"/>
</dbReference>